<sequence>MLFKKGYLGKKKTATAVTPVQDSIETQSADSMESDQYMCEDQMQPQYMYHPTTTGYMDHTGLYYINNSVEVYDPYTGNVTVIVGPGYHTAPHTGVLTAVPCQPVPLQSLEWFNPTIPHPHPAYSVPMYSSKKKRNSIDSQNYSGQSSETTGPPGSPQEPIDGTEAPIYPQQYVYPGYMFGAPMYNMNGVTVQGVVPQSAPLPPPSADQAKRRKKRRRKRRGGVTDEGSESSCEDILSCDASGVAETNSGASSDTAPGSSSSKTNSDSGIHTDPTALTSGANSPRLPIDEPYFHHNGTNENDEQVSLSYYEQEEQCSYQTEVKSSYEPEITSSCQPEDTTSCQLEEINSFKQEVNENEETQRHTTVESDETIVSTDSSEPEGDEEHEELSEKVVMVEEKQDIVENTEEEEEIEKETNCENENNVEENILIKEECNELNENHIEVITNRLAEQSIQEENRERPITEAVTKWLRSQGSSAVRIPQQNSSSESEDDCIEEGEDALNNLTTGQKNVQGNPFLALSPSSNNGTRVAIYDCCQQIGGEDWSVKVNDMCEAKRSVNKYYSLGAEYSTEMGSTQPPPPSMVLKTAMHLSGHSGPFPCGICCIIQ</sequence>
<feature type="compositionally biased region" description="Low complexity" evidence="1">
    <location>
        <begin position="248"/>
        <end position="267"/>
    </location>
</feature>
<protein>
    <submittedName>
        <fullName evidence="2">Uncharacterized protein</fullName>
    </submittedName>
</protein>
<feature type="region of interest" description="Disordered" evidence="1">
    <location>
        <begin position="474"/>
        <end position="495"/>
    </location>
</feature>
<feature type="compositionally biased region" description="Polar residues" evidence="1">
    <location>
        <begin position="474"/>
        <end position="484"/>
    </location>
</feature>
<feature type="region of interest" description="Disordered" evidence="1">
    <location>
        <begin position="123"/>
        <end position="164"/>
    </location>
</feature>
<evidence type="ECO:0000313" key="2">
    <source>
        <dbReference type="EMBL" id="KAK9499988.1"/>
    </source>
</evidence>
<dbReference type="AlphaFoldDB" id="A0AAW1CQJ7"/>
<organism evidence="2 3">
    <name type="scientific">Rhynocoris fuscipes</name>
    <dbReference type="NCBI Taxonomy" id="488301"/>
    <lineage>
        <taxon>Eukaryota</taxon>
        <taxon>Metazoa</taxon>
        <taxon>Ecdysozoa</taxon>
        <taxon>Arthropoda</taxon>
        <taxon>Hexapoda</taxon>
        <taxon>Insecta</taxon>
        <taxon>Pterygota</taxon>
        <taxon>Neoptera</taxon>
        <taxon>Paraneoptera</taxon>
        <taxon>Hemiptera</taxon>
        <taxon>Heteroptera</taxon>
        <taxon>Panheteroptera</taxon>
        <taxon>Cimicomorpha</taxon>
        <taxon>Reduviidae</taxon>
        <taxon>Harpactorinae</taxon>
        <taxon>Harpactorini</taxon>
        <taxon>Rhynocoris</taxon>
    </lineage>
</organism>
<feature type="compositionally biased region" description="Polar residues" evidence="1">
    <location>
        <begin position="295"/>
        <end position="322"/>
    </location>
</feature>
<comment type="caution">
    <text evidence="2">The sequence shown here is derived from an EMBL/GenBank/DDBJ whole genome shotgun (WGS) entry which is preliminary data.</text>
</comment>
<evidence type="ECO:0000256" key="1">
    <source>
        <dbReference type="SAM" id="MobiDB-lite"/>
    </source>
</evidence>
<accession>A0AAW1CQJ7</accession>
<dbReference type="EMBL" id="JAPXFL010000011">
    <property type="protein sequence ID" value="KAK9499988.1"/>
    <property type="molecule type" value="Genomic_DNA"/>
</dbReference>
<keyword evidence="3" id="KW-1185">Reference proteome</keyword>
<feature type="compositionally biased region" description="Basic residues" evidence="1">
    <location>
        <begin position="210"/>
        <end position="221"/>
    </location>
</feature>
<proteinExistence type="predicted"/>
<feature type="compositionally biased region" description="Polar residues" evidence="1">
    <location>
        <begin position="329"/>
        <end position="342"/>
    </location>
</feature>
<feature type="compositionally biased region" description="Polar residues" evidence="1">
    <location>
        <begin position="137"/>
        <end position="152"/>
    </location>
</feature>
<feature type="region of interest" description="Disordered" evidence="1">
    <location>
        <begin position="195"/>
        <end position="390"/>
    </location>
</feature>
<gene>
    <name evidence="2" type="ORF">O3M35_002912</name>
</gene>
<reference evidence="2 3" key="1">
    <citation type="submission" date="2022-12" db="EMBL/GenBank/DDBJ databases">
        <title>Chromosome-level genome assembly of true bugs.</title>
        <authorList>
            <person name="Ma L."/>
            <person name="Li H."/>
        </authorList>
    </citation>
    <scope>NUCLEOTIDE SEQUENCE [LARGE SCALE GENOMIC DNA]</scope>
    <source>
        <strain evidence="2">Lab_2022b</strain>
    </source>
</reference>
<name>A0AAW1CQJ7_9HEMI</name>
<feature type="compositionally biased region" description="Acidic residues" evidence="1">
    <location>
        <begin position="377"/>
        <end position="387"/>
    </location>
</feature>
<dbReference type="Proteomes" id="UP001461498">
    <property type="component" value="Unassembled WGS sequence"/>
</dbReference>
<evidence type="ECO:0000313" key="3">
    <source>
        <dbReference type="Proteomes" id="UP001461498"/>
    </source>
</evidence>